<accession>A0A653BU03</accession>
<feature type="compositionally biased region" description="Basic and acidic residues" evidence="2">
    <location>
        <begin position="171"/>
        <end position="194"/>
    </location>
</feature>
<evidence type="ECO:0000256" key="1">
    <source>
        <dbReference type="PROSITE-ProRule" id="PRU00042"/>
    </source>
</evidence>
<feature type="region of interest" description="Disordered" evidence="2">
    <location>
        <begin position="106"/>
        <end position="138"/>
    </location>
</feature>
<dbReference type="OrthoDB" id="6783953at2759"/>
<reference evidence="4 5" key="1">
    <citation type="submission" date="2019-01" db="EMBL/GenBank/DDBJ databases">
        <authorList>
            <person name="Sayadi A."/>
        </authorList>
    </citation>
    <scope>NUCLEOTIDE SEQUENCE [LARGE SCALE GENOMIC DNA]</scope>
</reference>
<evidence type="ECO:0000313" key="5">
    <source>
        <dbReference type="Proteomes" id="UP000410492"/>
    </source>
</evidence>
<dbReference type="EMBL" id="CAACVG010004531">
    <property type="protein sequence ID" value="VEN38447.1"/>
    <property type="molecule type" value="Genomic_DNA"/>
</dbReference>
<keyword evidence="1" id="KW-0479">Metal-binding</keyword>
<evidence type="ECO:0000313" key="4">
    <source>
        <dbReference type="EMBL" id="VEN38447.1"/>
    </source>
</evidence>
<organism evidence="4 5">
    <name type="scientific">Callosobruchus maculatus</name>
    <name type="common">Southern cowpea weevil</name>
    <name type="synonym">Pulse bruchid</name>
    <dbReference type="NCBI Taxonomy" id="64391"/>
    <lineage>
        <taxon>Eukaryota</taxon>
        <taxon>Metazoa</taxon>
        <taxon>Ecdysozoa</taxon>
        <taxon>Arthropoda</taxon>
        <taxon>Hexapoda</taxon>
        <taxon>Insecta</taxon>
        <taxon>Pterygota</taxon>
        <taxon>Neoptera</taxon>
        <taxon>Endopterygota</taxon>
        <taxon>Coleoptera</taxon>
        <taxon>Polyphaga</taxon>
        <taxon>Cucujiformia</taxon>
        <taxon>Chrysomeloidea</taxon>
        <taxon>Chrysomelidae</taxon>
        <taxon>Bruchinae</taxon>
        <taxon>Bruchini</taxon>
        <taxon>Callosobruchus</taxon>
    </lineage>
</organism>
<keyword evidence="1" id="KW-0863">Zinc-finger</keyword>
<feature type="compositionally biased region" description="Basic and acidic residues" evidence="2">
    <location>
        <begin position="109"/>
        <end position="129"/>
    </location>
</feature>
<sequence length="504" mass="56976">MVKILKVEDLKNVDIVERIRRDLGQQMFASKRSPPKIVSEIPLKKESKYSEIQQTATSLVTTSNDRPVVKILKVEDLKSMDIVERIRKDLGQQMFLGKRDSPKIISELPLKKENKDPETQKTTTEEKSSLQDGGTDEPTVKILKVEDLKNLEIVERIRKDVPQHMFLAKRDSPKMVSEERTGPEIKKTTSDDKTSQVASTSDGPIVKILKVEDLKNVDIVERIRKDLRPLKKENRYSETQKVENKQSLVDSSTDEPMVKILKVEDLRNVDVVERIGKDLGQQMLVTKRDSSKMTSEIPLGKGSLDAEIQKTVTEGEGSRVASGAEEPMVKILKVEDLKNMDIVERIQKEGAQQTLLAKQDSPKIISDLPLEKESIQKTTTEEKPSLVANSAHEKSPPKLGAKTKNPVSNERWRIFLKLTASDVKPAPKKKPKCELPWPDVKKPVDTTRCHKCAVLYQTDILKSHKKVCKGKLPKCKYSCAQCSFSNTSYSELADHVKEEHSKKT</sequence>
<dbReference type="PROSITE" id="PS50157">
    <property type="entry name" value="ZINC_FINGER_C2H2_2"/>
    <property type="match status" value="1"/>
</dbReference>
<feature type="compositionally biased region" description="Basic and acidic residues" evidence="2">
    <location>
        <begin position="375"/>
        <end position="384"/>
    </location>
</feature>
<dbReference type="AlphaFoldDB" id="A0A653BU03"/>
<dbReference type="GO" id="GO:0008270">
    <property type="term" value="F:zinc ion binding"/>
    <property type="evidence" value="ECO:0007669"/>
    <property type="project" value="UniProtKB-KW"/>
</dbReference>
<feature type="domain" description="C2H2-type" evidence="3">
    <location>
        <begin position="477"/>
        <end position="504"/>
    </location>
</feature>
<keyword evidence="5" id="KW-1185">Reference proteome</keyword>
<feature type="region of interest" description="Disordered" evidence="2">
    <location>
        <begin position="375"/>
        <end position="404"/>
    </location>
</feature>
<keyword evidence="1" id="KW-0862">Zinc</keyword>
<evidence type="ECO:0000256" key="2">
    <source>
        <dbReference type="SAM" id="MobiDB-lite"/>
    </source>
</evidence>
<gene>
    <name evidence="4" type="ORF">CALMAC_LOCUS3344</name>
</gene>
<protein>
    <recommendedName>
        <fullName evidence="3">C2H2-type domain-containing protein</fullName>
    </recommendedName>
</protein>
<feature type="region of interest" description="Disordered" evidence="2">
    <location>
        <begin position="171"/>
        <end position="199"/>
    </location>
</feature>
<evidence type="ECO:0000259" key="3">
    <source>
        <dbReference type="PROSITE" id="PS50157"/>
    </source>
</evidence>
<proteinExistence type="predicted"/>
<dbReference type="Proteomes" id="UP000410492">
    <property type="component" value="Unassembled WGS sequence"/>
</dbReference>
<name>A0A653BU03_CALMS</name>
<dbReference type="InterPro" id="IPR013087">
    <property type="entry name" value="Znf_C2H2_type"/>
</dbReference>